<dbReference type="GeneTree" id="ENSGT00940000162428"/>
<dbReference type="GO" id="GO:0004197">
    <property type="term" value="F:cysteine-type endopeptidase activity"/>
    <property type="evidence" value="ECO:0007669"/>
    <property type="project" value="InterPro"/>
</dbReference>
<dbReference type="InterPro" id="IPR002138">
    <property type="entry name" value="Pept_C14_p10"/>
</dbReference>
<dbReference type="GO" id="GO:0097169">
    <property type="term" value="C:AIM2 inflammasome complex"/>
    <property type="evidence" value="ECO:0007669"/>
    <property type="project" value="TreeGrafter"/>
</dbReference>
<evidence type="ECO:0000259" key="4">
    <source>
        <dbReference type="PROSITE" id="PS50208"/>
    </source>
</evidence>
<feature type="domain" description="Caspase family p20" evidence="4">
    <location>
        <begin position="84"/>
        <end position="206"/>
    </location>
</feature>
<sequence>MISCFTTFENPPVTKCINCYAVWQCLKCTSDTLPMFVIHNHTLLKLNCGYTGCGFIHVHTDNFEFFLLKFCYFQIYPVSEKSISSRVALLITNRNFADKNLTRKGAEVDEENMEKLLKYLQYDVVKYNDLTGKSVLQTSQTHRDRQCVCGDYAHGMLGIVLGVNHREDKPDEFPVDKICKHLDSKGCPALLNKPKIIIIQACRGEEIGSVLVSDGPVHGDGIVEDALRSVHKEKDFVYFMSSTPDTKSYRHTKQGSLLIQFIYEVFNTCSKKDDIDELFRKVMRRFENYRSQDALRQMPSKDRETLIKRFYLFPSQRM</sequence>
<dbReference type="GO" id="GO:0050727">
    <property type="term" value="P:regulation of inflammatory response"/>
    <property type="evidence" value="ECO:0007669"/>
    <property type="project" value="TreeGrafter"/>
</dbReference>
<dbReference type="GO" id="GO:0006508">
    <property type="term" value="P:proteolysis"/>
    <property type="evidence" value="ECO:0007669"/>
    <property type="project" value="InterPro"/>
</dbReference>
<dbReference type="STRING" id="61819.ENSACIP00000019286"/>
<reference evidence="5" key="1">
    <citation type="submission" date="2025-08" db="UniProtKB">
        <authorList>
            <consortium name="Ensembl"/>
        </authorList>
    </citation>
    <scope>IDENTIFICATION</scope>
</reference>
<dbReference type="Proteomes" id="UP000261340">
    <property type="component" value="Unplaced"/>
</dbReference>
<dbReference type="InterPro" id="IPR029030">
    <property type="entry name" value="Caspase-like_dom_sf"/>
</dbReference>
<dbReference type="PROSITE" id="PS50207">
    <property type="entry name" value="CASPASE_P10"/>
    <property type="match status" value="1"/>
</dbReference>
<comment type="similarity">
    <text evidence="1 2">Belongs to the peptidase C14A family.</text>
</comment>
<dbReference type="InterPro" id="IPR033139">
    <property type="entry name" value="Caspase_cys_AS"/>
</dbReference>
<dbReference type="SUPFAM" id="SSF52129">
    <property type="entry name" value="Caspase-like"/>
    <property type="match status" value="1"/>
</dbReference>
<evidence type="ECO:0000313" key="6">
    <source>
        <dbReference type="Proteomes" id="UP000261340"/>
    </source>
</evidence>
<dbReference type="InterPro" id="IPR002398">
    <property type="entry name" value="Pept_C14"/>
</dbReference>
<dbReference type="InterPro" id="IPR011600">
    <property type="entry name" value="Pept_C14_caspase"/>
</dbReference>
<dbReference type="Pfam" id="PF00656">
    <property type="entry name" value="Peptidase_C14"/>
    <property type="match status" value="1"/>
</dbReference>
<protein>
    <submittedName>
        <fullName evidence="5">Uncharacterized protein</fullName>
    </submittedName>
</protein>
<evidence type="ECO:0000256" key="1">
    <source>
        <dbReference type="ARBA" id="ARBA00010134"/>
    </source>
</evidence>
<dbReference type="PRINTS" id="PR00376">
    <property type="entry name" value="IL1BCENZYME"/>
</dbReference>
<dbReference type="Gene3D" id="3.40.50.1460">
    <property type="match status" value="1"/>
</dbReference>
<dbReference type="PROSITE" id="PS50208">
    <property type="entry name" value="CASPASE_P20"/>
    <property type="match status" value="1"/>
</dbReference>
<reference evidence="5" key="2">
    <citation type="submission" date="2025-09" db="UniProtKB">
        <authorList>
            <consortium name="Ensembl"/>
        </authorList>
    </citation>
    <scope>IDENTIFICATION</scope>
</reference>
<dbReference type="GO" id="GO:0072559">
    <property type="term" value="C:NLRP3 inflammasome complex"/>
    <property type="evidence" value="ECO:0007669"/>
    <property type="project" value="TreeGrafter"/>
</dbReference>
<dbReference type="Ensembl" id="ENSACIT00000019804.1">
    <property type="protein sequence ID" value="ENSACIP00000019286.1"/>
    <property type="gene ID" value="ENSACIG00000015001.1"/>
</dbReference>
<name>A0A3Q0S833_AMPCI</name>
<dbReference type="GO" id="GO:0072557">
    <property type="term" value="C:IPAF inflammasome complex"/>
    <property type="evidence" value="ECO:0007669"/>
    <property type="project" value="TreeGrafter"/>
</dbReference>
<dbReference type="PANTHER" id="PTHR47901">
    <property type="entry name" value="CASPASE RECRUITMENT DOMAIN-CONTAINING PROTEIN 18"/>
    <property type="match status" value="1"/>
</dbReference>
<dbReference type="InterPro" id="IPR001309">
    <property type="entry name" value="Pept_C14_p20"/>
</dbReference>
<organism evidence="5 6">
    <name type="scientific">Amphilophus citrinellus</name>
    <name type="common">Midas cichlid</name>
    <name type="synonym">Cichlasoma citrinellum</name>
    <dbReference type="NCBI Taxonomy" id="61819"/>
    <lineage>
        <taxon>Eukaryota</taxon>
        <taxon>Metazoa</taxon>
        <taxon>Chordata</taxon>
        <taxon>Craniata</taxon>
        <taxon>Vertebrata</taxon>
        <taxon>Euteleostomi</taxon>
        <taxon>Actinopterygii</taxon>
        <taxon>Neopterygii</taxon>
        <taxon>Teleostei</taxon>
        <taxon>Neoteleostei</taxon>
        <taxon>Acanthomorphata</taxon>
        <taxon>Ovalentaria</taxon>
        <taxon>Cichlomorphae</taxon>
        <taxon>Cichliformes</taxon>
        <taxon>Cichlidae</taxon>
        <taxon>New World cichlids</taxon>
        <taxon>Cichlasomatinae</taxon>
        <taxon>Heroini</taxon>
        <taxon>Amphilophus</taxon>
    </lineage>
</organism>
<dbReference type="SMART" id="SM00115">
    <property type="entry name" value="CASc"/>
    <property type="match status" value="1"/>
</dbReference>
<dbReference type="CDD" id="cd00032">
    <property type="entry name" value="CASc"/>
    <property type="match status" value="1"/>
</dbReference>
<keyword evidence="6" id="KW-1185">Reference proteome</keyword>
<feature type="domain" description="Caspase family p10" evidence="3">
    <location>
        <begin position="226"/>
        <end position="314"/>
    </location>
</feature>
<evidence type="ECO:0000259" key="3">
    <source>
        <dbReference type="PROSITE" id="PS50207"/>
    </source>
</evidence>
<dbReference type="InterPro" id="IPR015917">
    <property type="entry name" value="Pept_C14A"/>
</dbReference>
<accession>A0A3Q0S833</accession>
<dbReference type="PANTHER" id="PTHR47901:SF3">
    <property type="entry name" value="CASPASE-1"/>
    <property type="match status" value="1"/>
</dbReference>
<dbReference type="AlphaFoldDB" id="A0A3Q0S833"/>
<dbReference type="PROSITE" id="PS01122">
    <property type="entry name" value="CASPASE_CYS"/>
    <property type="match status" value="1"/>
</dbReference>
<proteinExistence type="inferred from homology"/>
<evidence type="ECO:0000313" key="5">
    <source>
        <dbReference type="Ensembl" id="ENSACIP00000019286.1"/>
    </source>
</evidence>
<dbReference type="OMA" id="QGSKIIM"/>
<evidence type="ECO:0000256" key="2">
    <source>
        <dbReference type="RuleBase" id="RU003971"/>
    </source>
</evidence>